<evidence type="ECO:0000256" key="1">
    <source>
        <dbReference type="ARBA" id="ARBA00005995"/>
    </source>
</evidence>
<dbReference type="AlphaFoldDB" id="A0A9X4PIZ9"/>
<dbReference type="PANTHER" id="PTHR43563">
    <property type="entry name" value="AMINE OXIDASE"/>
    <property type="match status" value="1"/>
</dbReference>
<dbReference type="SUPFAM" id="SSF54373">
    <property type="entry name" value="FAD-linked reductases, C-terminal domain"/>
    <property type="match status" value="1"/>
</dbReference>
<evidence type="ECO:0000313" key="3">
    <source>
        <dbReference type="EMBL" id="MDG6896245.1"/>
    </source>
</evidence>
<organism evidence="3 4">
    <name type="scientific">Volucribacter amazonae</name>
    <dbReference type="NCBI Taxonomy" id="256731"/>
    <lineage>
        <taxon>Bacteria</taxon>
        <taxon>Pseudomonadati</taxon>
        <taxon>Pseudomonadota</taxon>
        <taxon>Gammaproteobacteria</taxon>
        <taxon>Pasteurellales</taxon>
        <taxon>Pasteurellaceae</taxon>
        <taxon>Volucribacter</taxon>
    </lineage>
</organism>
<gene>
    <name evidence="3" type="ORF">A6A20_11620</name>
</gene>
<dbReference type="Proteomes" id="UP001155500">
    <property type="component" value="Unassembled WGS sequence"/>
</dbReference>
<dbReference type="EMBL" id="LWID01000001">
    <property type="protein sequence ID" value="MDG6896245.1"/>
    <property type="molecule type" value="Genomic_DNA"/>
</dbReference>
<dbReference type="Pfam" id="PF01593">
    <property type="entry name" value="Amino_oxidase"/>
    <property type="match status" value="1"/>
</dbReference>
<dbReference type="RefSeq" id="WP_279573594.1">
    <property type="nucleotide sequence ID" value="NZ_LWID01000001.1"/>
</dbReference>
<proteinExistence type="inferred from homology"/>
<sequence>MDNIIIIGGGISGLYAAYLLQQQGRNYQLLEADSQLGGRAKGIAVTDNHQLELGATWYWRDFQAELDQLIQQLGLTTFDASTGKLLMEYQAHQPAKAYASPYVDGQRLQGGMPALIHALAQGLNPRNIYLNQRVKSIHLQGQKLHIQSQNQHYQASQVLLAIPPRLAVQQIQFFPALPPIIQQQWQGTATWMASQAKYIAVYDRPFWREQGLSGQAHSQVGPMVEVHDISDEQGTFGALFGFIGLSAKARQQLGEDKLIQQCQAQFIRLFGQSASAVRASYLKDWATDPFIATPADQAPHLTHPTAPIALLPEPWQAKLYGISSEFSPNFTGFLAGAVESARLAVARL</sequence>
<evidence type="ECO:0000313" key="4">
    <source>
        <dbReference type="Proteomes" id="UP001155500"/>
    </source>
</evidence>
<evidence type="ECO:0000259" key="2">
    <source>
        <dbReference type="Pfam" id="PF01593"/>
    </source>
</evidence>
<accession>A0A9X4PIZ9</accession>
<dbReference type="Gene3D" id="3.90.660.20">
    <property type="entry name" value="Protoporphyrinogen oxidase, mitochondrial, domain 2"/>
    <property type="match status" value="1"/>
</dbReference>
<name>A0A9X4PIZ9_9PAST</name>
<reference evidence="3" key="1">
    <citation type="submission" date="2016-03" db="EMBL/GenBank/DDBJ databases">
        <title>Co-evolution between Pasteurellaceae and their hosts.</title>
        <authorList>
            <person name="Hansen M.J."/>
            <person name="Bojesen A.M."/>
            <person name="Planet P."/>
        </authorList>
    </citation>
    <scope>NUCLEOTIDE SEQUENCE</scope>
    <source>
        <strain evidence="3">146/S8/89</strain>
    </source>
</reference>
<dbReference type="InterPro" id="IPR050703">
    <property type="entry name" value="Flavin_MAO"/>
</dbReference>
<dbReference type="InterPro" id="IPR036188">
    <property type="entry name" value="FAD/NAD-bd_sf"/>
</dbReference>
<comment type="caution">
    <text evidence="3">The sequence shown here is derived from an EMBL/GenBank/DDBJ whole genome shotgun (WGS) entry which is preliminary data.</text>
</comment>
<feature type="domain" description="Amine oxidase" evidence="2">
    <location>
        <begin position="102"/>
        <end position="347"/>
    </location>
</feature>
<keyword evidence="4" id="KW-1185">Reference proteome</keyword>
<comment type="similarity">
    <text evidence="1">Belongs to the flavin monoamine oxidase family.</text>
</comment>
<dbReference type="SUPFAM" id="SSF51905">
    <property type="entry name" value="FAD/NAD(P)-binding domain"/>
    <property type="match status" value="1"/>
</dbReference>
<dbReference type="InterPro" id="IPR002937">
    <property type="entry name" value="Amino_oxidase"/>
</dbReference>
<dbReference type="Gene3D" id="3.50.50.60">
    <property type="entry name" value="FAD/NAD(P)-binding domain"/>
    <property type="match status" value="2"/>
</dbReference>
<protein>
    <recommendedName>
        <fullName evidence="2">Amine oxidase domain-containing protein</fullName>
    </recommendedName>
</protein>
<dbReference type="GO" id="GO:0016491">
    <property type="term" value="F:oxidoreductase activity"/>
    <property type="evidence" value="ECO:0007669"/>
    <property type="project" value="InterPro"/>
</dbReference>
<dbReference type="Pfam" id="PF13450">
    <property type="entry name" value="NAD_binding_8"/>
    <property type="match status" value="1"/>
</dbReference>
<dbReference type="PANTHER" id="PTHR43563:SF1">
    <property type="entry name" value="AMINE OXIDASE [FLAVIN-CONTAINING] B"/>
    <property type="match status" value="1"/>
</dbReference>